<dbReference type="InterPro" id="IPR014153">
    <property type="entry name" value="Ds_break_AddB"/>
</dbReference>
<reference evidence="2 3" key="1">
    <citation type="submission" date="2019-03" db="EMBL/GenBank/DDBJ databases">
        <title>Genomic Encyclopedia of Type Strains, Phase IV (KMG-IV): sequencing the most valuable type-strain genomes for metagenomic binning, comparative biology and taxonomic classification.</title>
        <authorList>
            <person name="Goeker M."/>
        </authorList>
    </citation>
    <scope>NUCLEOTIDE SEQUENCE [LARGE SCALE GENOMIC DNA]</scope>
    <source>
        <strain evidence="2 3">DSM 9035</strain>
    </source>
</reference>
<name>A0A4R3M458_9HYPH</name>
<dbReference type="SUPFAM" id="SSF52540">
    <property type="entry name" value="P-loop containing nucleoside triphosphate hydrolases"/>
    <property type="match status" value="1"/>
</dbReference>
<keyword evidence="3" id="KW-1185">Reference proteome</keyword>
<dbReference type="EMBL" id="SMAI01000001">
    <property type="protein sequence ID" value="TCT08074.1"/>
    <property type="molecule type" value="Genomic_DNA"/>
</dbReference>
<keyword evidence="2" id="KW-0547">Nucleotide-binding</keyword>
<gene>
    <name evidence="2" type="ORF">EDC64_101594</name>
</gene>
<protein>
    <submittedName>
        <fullName evidence="2">ATP-dependent helicase/nuclease subunit B</fullName>
    </submittedName>
</protein>
<dbReference type="NCBIfam" id="TIGR02786">
    <property type="entry name" value="addB_alphas"/>
    <property type="match status" value="1"/>
</dbReference>
<keyword evidence="2" id="KW-0347">Helicase</keyword>
<dbReference type="InterPro" id="IPR027417">
    <property type="entry name" value="P-loop_NTPase"/>
</dbReference>
<feature type="domain" description="PD-(D/E)XK endonuclease-like" evidence="1">
    <location>
        <begin position="737"/>
        <end position="970"/>
    </location>
</feature>
<evidence type="ECO:0000259" key="1">
    <source>
        <dbReference type="Pfam" id="PF12705"/>
    </source>
</evidence>
<proteinExistence type="predicted"/>
<dbReference type="AlphaFoldDB" id="A0A4R3M458"/>
<comment type="caution">
    <text evidence="2">The sequence shown here is derived from an EMBL/GenBank/DDBJ whole genome shotgun (WGS) entry which is preliminary data.</text>
</comment>
<dbReference type="OrthoDB" id="9780606at2"/>
<dbReference type="RefSeq" id="WP_132029690.1">
    <property type="nucleotide sequence ID" value="NZ_SMAI01000001.1"/>
</dbReference>
<keyword evidence="2" id="KW-0378">Hydrolase</keyword>
<keyword evidence="2" id="KW-0067">ATP-binding</keyword>
<organism evidence="2 3">
    <name type="scientific">Aquabacter spiritensis</name>
    <dbReference type="NCBI Taxonomy" id="933073"/>
    <lineage>
        <taxon>Bacteria</taxon>
        <taxon>Pseudomonadati</taxon>
        <taxon>Pseudomonadota</taxon>
        <taxon>Alphaproteobacteria</taxon>
        <taxon>Hyphomicrobiales</taxon>
        <taxon>Xanthobacteraceae</taxon>
        <taxon>Aquabacter</taxon>
    </lineage>
</organism>
<accession>A0A4R3M458</accession>
<evidence type="ECO:0000313" key="3">
    <source>
        <dbReference type="Proteomes" id="UP000294664"/>
    </source>
</evidence>
<dbReference type="Pfam" id="PF12705">
    <property type="entry name" value="PDDEXK_1"/>
    <property type="match status" value="1"/>
</dbReference>
<sequence length="1012" mass="106689">MTRLFTIPPSTPFLPTLASALLDGALVPGFAPRRDPLALASATLYLPTRRAGRLFAEALLAATGAEAVLLPRIVPLGDVDEDLLAFSDLASPLAAPQAVPQVHRRIALLALVTRWRDTLAASNGQEAVAAGPGATVALADELAALFDQMALAGIDWIKLDRLDLAEHDTFFDTSLAFVRLAHAAWADHLSARGLVEAAQRRDALMGAEAARLAALGAAAGPVIAAGSTGSLPATARLLAAIACLPNGAVVLPGLDLHLEESTFDQISDAATGAPDHPQFNLARLLATLGATRRDVSLLGPAPAPRVRLLSEAMRQSETSDLWATLPERLGPCDLAAAMAQVSVIAAADPREEAVTIALVLEDALRRPGLRAALITPDRDLARRVAAELGRFGVSVDDSAGLPLAETGAGRLARLVARAAAESFAPVPLFALLAHPQATFGLAPEDKAEAVAALELLALRGPRPRSGLAGLTDAVRAFDPKTLHRLDPRRRVDDAGRARALDLLARLATCFASLDPEVRPFATRVAEHEAALEAVGGPLDPEDEADPGRAALARAFAEMLAGAEHGPMLSLGDYADMFGALIAGEMVRPPAGDGGRVRILGPLEARLVALDRVVLGGLIEGVWPPQTRTDPWLSRPMRAELGLDLPERRIGLSAHDFAQAAATPELVLTYPEKADGAQSVASRFVQRLRTVAGPALWAEALARGAAWRAAALALDAAPPVPRVTQPSPTPPLALRPRQLSVTEIETLLRDPYSIYARHVLRLQPLEPFDAAPGGAERGTALHQALGAFAARHPEDLPEDALPQLLDLGRTAFAPLAVFPAEHALWWARFVRVAAWVVEFERIRRPGVSRVAAEVGGSHTIALPDGAFRLTARADRIDLLRDGGLVLIDYKTGTAPTAAQVRALAPQLPLEAAIAARGGFAGVPAGEIADFFHVELKGGAEPGRLKPAIAKTATAAGLAEEVLGKLTELLSAFDDPHQGYRALAAPQWRGRHGVYDHLARVREWGFGGEAEETP</sequence>
<evidence type="ECO:0000313" key="2">
    <source>
        <dbReference type="EMBL" id="TCT08074.1"/>
    </source>
</evidence>
<dbReference type="GO" id="GO:0004386">
    <property type="term" value="F:helicase activity"/>
    <property type="evidence" value="ECO:0007669"/>
    <property type="project" value="UniProtKB-KW"/>
</dbReference>
<dbReference type="InterPro" id="IPR038726">
    <property type="entry name" value="PDDEXK_AddAB-type"/>
</dbReference>
<dbReference type="Proteomes" id="UP000294664">
    <property type="component" value="Unassembled WGS sequence"/>
</dbReference>